<dbReference type="AlphaFoldDB" id="A0A814M810"/>
<dbReference type="Proteomes" id="UP000663854">
    <property type="component" value="Unassembled WGS sequence"/>
</dbReference>
<dbReference type="EMBL" id="CAJNOH010000553">
    <property type="protein sequence ID" value="CAF1073026.1"/>
    <property type="molecule type" value="Genomic_DNA"/>
</dbReference>
<accession>A0A814M810</accession>
<reference evidence="1" key="1">
    <citation type="submission" date="2021-02" db="EMBL/GenBank/DDBJ databases">
        <authorList>
            <person name="Nowell W R."/>
        </authorList>
    </citation>
    <scope>NUCLEOTIDE SEQUENCE</scope>
</reference>
<comment type="caution">
    <text evidence="1">The sequence shown here is derived from an EMBL/GenBank/DDBJ whole genome shotgun (WGS) entry which is preliminary data.</text>
</comment>
<evidence type="ECO:0000313" key="3">
    <source>
        <dbReference type="Proteomes" id="UP000663854"/>
    </source>
</evidence>
<evidence type="ECO:0000313" key="1">
    <source>
        <dbReference type="EMBL" id="CAF1073026.1"/>
    </source>
</evidence>
<dbReference type="EMBL" id="CAJNOL010001048">
    <property type="protein sequence ID" value="CAF1275075.1"/>
    <property type="molecule type" value="Genomic_DNA"/>
</dbReference>
<sequence>MAYVSLLVLLGPSNILEDFNHKDFLHSSFFIHCVSDDECKNTLERYQNNVLEMDIVLPDTAIDLIRTYQNLICPRKSFHIYCQTKQRLQECRQLHVCSRYDSVFNMNMLQQKLERRAQNHLLRHMEYLENLKEQGNADAADSLILIGETFEQNAARINEEIRQKSSLGTQSDELDNG</sequence>
<gene>
    <name evidence="2" type="ORF">JXQ802_LOCUS28193</name>
    <name evidence="1" type="ORF">PYM288_LOCUS18267</name>
</gene>
<dbReference type="Proteomes" id="UP000663870">
    <property type="component" value="Unassembled WGS sequence"/>
</dbReference>
<keyword evidence="4" id="KW-1185">Reference proteome</keyword>
<evidence type="ECO:0000313" key="2">
    <source>
        <dbReference type="EMBL" id="CAF1275075.1"/>
    </source>
</evidence>
<protein>
    <submittedName>
        <fullName evidence="1">Uncharacterized protein</fullName>
    </submittedName>
</protein>
<organism evidence="1 3">
    <name type="scientific">Rotaria sordida</name>
    <dbReference type="NCBI Taxonomy" id="392033"/>
    <lineage>
        <taxon>Eukaryota</taxon>
        <taxon>Metazoa</taxon>
        <taxon>Spiralia</taxon>
        <taxon>Gnathifera</taxon>
        <taxon>Rotifera</taxon>
        <taxon>Eurotatoria</taxon>
        <taxon>Bdelloidea</taxon>
        <taxon>Philodinida</taxon>
        <taxon>Philodinidae</taxon>
        <taxon>Rotaria</taxon>
    </lineage>
</organism>
<name>A0A814M810_9BILA</name>
<proteinExistence type="predicted"/>
<evidence type="ECO:0000313" key="4">
    <source>
        <dbReference type="Proteomes" id="UP000663870"/>
    </source>
</evidence>